<gene>
    <name evidence="3" type="ORF">TBRA_LOCUS13680</name>
</gene>
<dbReference type="AlphaFoldDB" id="A0A6H5IYI8"/>
<feature type="region of interest" description="Disordered" evidence="1">
    <location>
        <begin position="148"/>
        <end position="189"/>
    </location>
</feature>
<keyword evidence="2" id="KW-0472">Membrane</keyword>
<evidence type="ECO:0000256" key="2">
    <source>
        <dbReference type="SAM" id="Phobius"/>
    </source>
</evidence>
<accession>A0A6H5IYI8</accession>
<feature type="region of interest" description="Disordered" evidence="1">
    <location>
        <begin position="386"/>
        <end position="405"/>
    </location>
</feature>
<evidence type="ECO:0000313" key="4">
    <source>
        <dbReference type="Proteomes" id="UP000479190"/>
    </source>
</evidence>
<reference evidence="3 4" key="1">
    <citation type="submission" date="2020-02" db="EMBL/GenBank/DDBJ databases">
        <authorList>
            <person name="Ferguson B K."/>
        </authorList>
    </citation>
    <scope>NUCLEOTIDE SEQUENCE [LARGE SCALE GENOMIC DNA]</scope>
</reference>
<name>A0A6H5IYI8_9HYME</name>
<dbReference type="Proteomes" id="UP000479190">
    <property type="component" value="Unassembled WGS sequence"/>
</dbReference>
<feature type="compositionally biased region" description="Basic residues" evidence="1">
    <location>
        <begin position="153"/>
        <end position="167"/>
    </location>
</feature>
<organism evidence="3 4">
    <name type="scientific">Trichogramma brassicae</name>
    <dbReference type="NCBI Taxonomy" id="86971"/>
    <lineage>
        <taxon>Eukaryota</taxon>
        <taxon>Metazoa</taxon>
        <taxon>Ecdysozoa</taxon>
        <taxon>Arthropoda</taxon>
        <taxon>Hexapoda</taxon>
        <taxon>Insecta</taxon>
        <taxon>Pterygota</taxon>
        <taxon>Neoptera</taxon>
        <taxon>Endopterygota</taxon>
        <taxon>Hymenoptera</taxon>
        <taxon>Apocrita</taxon>
        <taxon>Proctotrupomorpha</taxon>
        <taxon>Chalcidoidea</taxon>
        <taxon>Trichogrammatidae</taxon>
        <taxon>Trichogramma</taxon>
    </lineage>
</organism>
<keyword evidence="4" id="KW-1185">Reference proteome</keyword>
<sequence length="468" mass="52779">MTVPDKTMSEPELWRYRTLAIKLLRFTRNDAYFIIYTISRRREVKFLALQARSAFLAACVVVVGRVAAKDSTTFKNVREASTSAAATTDDYLCRARLIFGSFFRSTSHMPLRSLRCTDNLSGPSCRSNRNRIASSCVRAPFSRQLAEKEPRCCRRKQQQQQQQKHRSWMQQQQAQSRESVQIRAPDWPASRDSCIGSWARKLVIVCAEKHAMLVARRARARGSTVQARTKRLVPTNQNTRGAATKSFKALSDHRTFGCGELCPVQHGSTEGKLFAAVSRWSCAAQYRHTSTAVCNAAELERCRRACAIGFCSRENSLCCRTANELQRSDESSAVQRTYGQSCELEVFPSNCGENERCHKTNQTGGVFRCDCELEYEFDGKKCVERPRVVPPTPNSSPVKPEADQRRAGGGSVTALLLVPTVLVLLSAALYIGARRYKWLQRFRQFRQNRYGSVLVTRDDTDDDDPPIA</sequence>
<feature type="transmembrane region" description="Helical" evidence="2">
    <location>
        <begin position="412"/>
        <end position="433"/>
    </location>
</feature>
<evidence type="ECO:0000256" key="1">
    <source>
        <dbReference type="SAM" id="MobiDB-lite"/>
    </source>
</evidence>
<proteinExistence type="predicted"/>
<dbReference type="OrthoDB" id="7655370at2759"/>
<keyword evidence="2" id="KW-1133">Transmembrane helix</keyword>
<keyword evidence="2" id="KW-0812">Transmembrane</keyword>
<protein>
    <recommendedName>
        <fullName evidence="5">EGF-like domain-containing protein</fullName>
    </recommendedName>
</protein>
<evidence type="ECO:0000313" key="3">
    <source>
        <dbReference type="EMBL" id="CAB0042038.1"/>
    </source>
</evidence>
<dbReference type="EMBL" id="CADCXV010001150">
    <property type="protein sequence ID" value="CAB0042038.1"/>
    <property type="molecule type" value="Genomic_DNA"/>
</dbReference>
<evidence type="ECO:0008006" key="5">
    <source>
        <dbReference type="Google" id="ProtNLM"/>
    </source>
</evidence>